<proteinExistence type="predicted"/>
<evidence type="ECO:0000313" key="1">
    <source>
        <dbReference type="EMBL" id="KAK3892727.1"/>
    </source>
</evidence>
<comment type="caution">
    <text evidence="1">The sequence shown here is derived from an EMBL/GenBank/DDBJ whole genome shotgun (WGS) entry which is preliminary data.</text>
</comment>
<dbReference type="AlphaFoldDB" id="A0AAE1GJ09"/>
<organism evidence="1 2">
    <name type="scientific">Petrolisthes cinctipes</name>
    <name type="common">Flat porcelain crab</name>
    <dbReference type="NCBI Taxonomy" id="88211"/>
    <lineage>
        <taxon>Eukaryota</taxon>
        <taxon>Metazoa</taxon>
        <taxon>Ecdysozoa</taxon>
        <taxon>Arthropoda</taxon>
        <taxon>Crustacea</taxon>
        <taxon>Multicrustacea</taxon>
        <taxon>Malacostraca</taxon>
        <taxon>Eumalacostraca</taxon>
        <taxon>Eucarida</taxon>
        <taxon>Decapoda</taxon>
        <taxon>Pleocyemata</taxon>
        <taxon>Anomura</taxon>
        <taxon>Galatheoidea</taxon>
        <taxon>Porcellanidae</taxon>
        <taxon>Petrolisthes</taxon>
    </lineage>
</organism>
<protein>
    <submittedName>
        <fullName evidence="1">Uncharacterized protein</fullName>
    </submittedName>
</protein>
<gene>
    <name evidence="1" type="ORF">Pcinc_003417</name>
</gene>
<reference evidence="1" key="1">
    <citation type="submission" date="2023-10" db="EMBL/GenBank/DDBJ databases">
        <title>Genome assemblies of two species of porcelain crab, Petrolisthes cinctipes and Petrolisthes manimaculis (Anomura: Porcellanidae).</title>
        <authorList>
            <person name="Angst P."/>
        </authorList>
    </citation>
    <scope>NUCLEOTIDE SEQUENCE</scope>
    <source>
        <strain evidence="1">PB745_01</strain>
        <tissue evidence="1">Gill</tissue>
    </source>
</reference>
<keyword evidence="2" id="KW-1185">Reference proteome</keyword>
<evidence type="ECO:0000313" key="2">
    <source>
        <dbReference type="Proteomes" id="UP001286313"/>
    </source>
</evidence>
<accession>A0AAE1GJ09</accession>
<name>A0AAE1GJ09_PETCI</name>
<dbReference type="EMBL" id="JAWQEG010000248">
    <property type="protein sequence ID" value="KAK3892727.1"/>
    <property type="molecule type" value="Genomic_DNA"/>
</dbReference>
<sequence>MGSVVTGRSTAPLLREFPSGTQVAISGDHTLTFLSRASDRRVTSFREVPSEGNTQLIPPTVAQLLQFLPRSLLLALFPPTPVTQSPSLTPPLPPPSAHRPMSCIYGHITPAIGRDNVLCQDTSENEGTNYLCKTKPVAESSLQELKSSSASIPR</sequence>
<dbReference type="Proteomes" id="UP001286313">
    <property type="component" value="Unassembled WGS sequence"/>
</dbReference>